<name>A0AAW0R9R2_9PEZI</name>
<dbReference type="InterPro" id="IPR053181">
    <property type="entry name" value="EcdB-like_regulator"/>
</dbReference>
<dbReference type="SMART" id="SM00066">
    <property type="entry name" value="GAL4"/>
    <property type="match status" value="1"/>
</dbReference>
<reference evidence="4 5" key="1">
    <citation type="submission" date="2023-01" db="EMBL/GenBank/DDBJ databases">
        <title>Analysis of 21 Apiospora genomes using comparative genomics revels a genus with tremendous synthesis potential of carbohydrate active enzymes and secondary metabolites.</title>
        <authorList>
            <person name="Sorensen T."/>
        </authorList>
    </citation>
    <scope>NUCLEOTIDE SEQUENCE [LARGE SCALE GENOMIC DNA]</scope>
    <source>
        <strain evidence="4 5">CBS 117206</strain>
    </source>
</reference>
<sequence length="594" mass="67307">MDNASPHLKHPRRKRKFAGEEPTAPSTQRQPYTRAQTACDGCRISKTRCDATRPVCTECAKRGLACVYPKSDPFSIFEVLGEKILTAIENQSQVLQGIAQSTSNSSPHQSAVTRVALENQHDDLESISRKDVSWTPITGSDKILEWVVFLEDQLASSISNSVYETRTYELSSGKLTRCVAMPPETAIPTLERAKELVDIFIAEIDNKSPMIGKKQLNWYVNEAIQRGFDSSASSCLVLLTFALASVWGCYPNDERQLLDPEDEQGGCTMCIPDDRFKESSTFFNMARNRMPAAMMDQSLDGVMFHTASMLWETHNTQEAKKKLPRSKEEDSLEQRLYWICLKAEWSTTVQELQFPYPLPTFHVASDQSDDTEFSDAITYTPLSHYYVLAEISLRRLLNRVRHQAARLRPDISTHQASSIANSINHLEAQLQRWVECVPPGLQFYLPPDSQPPLDEPELVKLLRERYVEVRELLCRVFLYICIHAGGCLTPAQAQAYGAQASAGLQLSIYRIQTERPFFRHVGSWIACRVRFNQALCLIAAVRAKERLDFASAAHIVVPGEWRDCVRTVRDRLEVWKDQGASVPEMVRILDQLIE</sequence>
<evidence type="ECO:0000313" key="4">
    <source>
        <dbReference type="EMBL" id="KAK8130498.1"/>
    </source>
</evidence>
<dbReference type="PANTHER" id="PTHR47785:SF5">
    <property type="entry name" value="ZN(II)2CYS6 TRANSCRIPTION FACTOR (EUROFUNG)"/>
    <property type="match status" value="1"/>
</dbReference>
<feature type="compositionally biased region" description="Polar residues" evidence="2">
    <location>
        <begin position="24"/>
        <end position="35"/>
    </location>
</feature>
<evidence type="ECO:0000256" key="2">
    <source>
        <dbReference type="SAM" id="MobiDB-lite"/>
    </source>
</evidence>
<dbReference type="EMBL" id="JAQQWP010000002">
    <property type="protein sequence ID" value="KAK8130498.1"/>
    <property type="molecule type" value="Genomic_DNA"/>
</dbReference>
<dbReference type="InterPro" id="IPR036864">
    <property type="entry name" value="Zn2-C6_fun-type_DNA-bd_sf"/>
</dbReference>
<dbReference type="Gene3D" id="4.10.240.10">
    <property type="entry name" value="Zn(2)-C6 fungal-type DNA-binding domain"/>
    <property type="match status" value="1"/>
</dbReference>
<accession>A0AAW0R9R2</accession>
<dbReference type="GO" id="GO:0000981">
    <property type="term" value="F:DNA-binding transcription factor activity, RNA polymerase II-specific"/>
    <property type="evidence" value="ECO:0007669"/>
    <property type="project" value="InterPro"/>
</dbReference>
<dbReference type="AlphaFoldDB" id="A0AAW0R9R2"/>
<gene>
    <name evidence="4" type="ORF">PG999_002878</name>
</gene>
<proteinExistence type="predicted"/>
<dbReference type="PANTHER" id="PTHR47785">
    <property type="entry name" value="ZN(II)2CYS6 TRANSCRIPTION FACTOR (EUROFUNG)-RELATED-RELATED"/>
    <property type="match status" value="1"/>
</dbReference>
<dbReference type="PROSITE" id="PS00463">
    <property type="entry name" value="ZN2_CY6_FUNGAL_1"/>
    <property type="match status" value="1"/>
</dbReference>
<evidence type="ECO:0000259" key="3">
    <source>
        <dbReference type="PROSITE" id="PS50048"/>
    </source>
</evidence>
<comment type="caution">
    <text evidence="4">The sequence shown here is derived from an EMBL/GenBank/DDBJ whole genome shotgun (WGS) entry which is preliminary data.</text>
</comment>
<protein>
    <submittedName>
        <fullName evidence="4">Glycosyl hydrolase</fullName>
    </submittedName>
</protein>
<evidence type="ECO:0000256" key="1">
    <source>
        <dbReference type="ARBA" id="ARBA00023242"/>
    </source>
</evidence>
<feature type="compositionally biased region" description="Basic residues" evidence="2">
    <location>
        <begin position="7"/>
        <end position="16"/>
    </location>
</feature>
<feature type="domain" description="Zn(2)-C6 fungal-type" evidence="3">
    <location>
        <begin position="38"/>
        <end position="68"/>
    </location>
</feature>
<dbReference type="PROSITE" id="PS50048">
    <property type="entry name" value="ZN2_CY6_FUNGAL_2"/>
    <property type="match status" value="1"/>
</dbReference>
<dbReference type="SUPFAM" id="SSF57701">
    <property type="entry name" value="Zn2/Cys6 DNA-binding domain"/>
    <property type="match status" value="1"/>
</dbReference>
<dbReference type="CDD" id="cd00067">
    <property type="entry name" value="GAL4"/>
    <property type="match status" value="1"/>
</dbReference>
<organism evidence="4 5">
    <name type="scientific">Apiospora kogelbergensis</name>
    <dbReference type="NCBI Taxonomy" id="1337665"/>
    <lineage>
        <taxon>Eukaryota</taxon>
        <taxon>Fungi</taxon>
        <taxon>Dikarya</taxon>
        <taxon>Ascomycota</taxon>
        <taxon>Pezizomycotina</taxon>
        <taxon>Sordariomycetes</taxon>
        <taxon>Xylariomycetidae</taxon>
        <taxon>Amphisphaeriales</taxon>
        <taxon>Apiosporaceae</taxon>
        <taxon>Apiospora</taxon>
    </lineage>
</organism>
<dbReference type="CDD" id="cd12148">
    <property type="entry name" value="fungal_TF_MHR"/>
    <property type="match status" value="1"/>
</dbReference>
<dbReference type="InterPro" id="IPR001138">
    <property type="entry name" value="Zn2Cys6_DnaBD"/>
</dbReference>
<feature type="region of interest" description="Disordered" evidence="2">
    <location>
        <begin position="1"/>
        <end position="35"/>
    </location>
</feature>
<dbReference type="Pfam" id="PF00172">
    <property type="entry name" value="Zn_clus"/>
    <property type="match status" value="1"/>
</dbReference>
<dbReference type="GO" id="GO:0008270">
    <property type="term" value="F:zinc ion binding"/>
    <property type="evidence" value="ECO:0007669"/>
    <property type="project" value="InterPro"/>
</dbReference>
<keyword evidence="4" id="KW-0378">Hydrolase</keyword>
<keyword evidence="5" id="KW-1185">Reference proteome</keyword>
<evidence type="ECO:0000313" key="5">
    <source>
        <dbReference type="Proteomes" id="UP001392437"/>
    </source>
</evidence>
<dbReference type="GO" id="GO:0016787">
    <property type="term" value="F:hydrolase activity"/>
    <property type="evidence" value="ECO:0007669"/>
    <property type="project" value="UniProtKB-KW"/>
</dbReference>
<dbReference type="Proteomes" id="UP001392437">
    <property type="component" value="Unassembled WGS sequence"/>
</dbReference>
<keyword evidence="1" id="KW-0539">Nucleus</keyword>